<keyword evidence="13" id="KW-1185">Reference proteome</keyword>
<keyword evidence="7 10" id="KW-0283">Flagellar rotation</keyword>
<dbReference type="STRING" id="1391653.AKJ08_3404"/>
<protein>
    <recommendedName>
        <fullName evidence="10">Flagellar protein FliL</fullName>
    </recommendedName>
</protein>
<evidence type="ECO:0000313" key="12">
    <source>
        <dbReference type="EMBL" id="AKU93017.1"/>
    </source>
</evidence>
<dbReference type="AlphaFoldDB" id="A0A0K1PHM8"/>
<reference evidence="12 13" key="1">
    <citation type="submission" date="2015-08" db="EMBL/GenBank/DDBJ databases">
        <authorList>
            <person name="Babu N.S."/>
            <person name="Beckwith C.J."/>
            <person name="Beseler K.G."/>
            <person name="Brison A."/>
            <person name="Carone J.V."/>
            <person name="Caskin T.P."/>
            <person name="Diamond M."/>
            <person name="Durham M.E."/>
            <person name="Foxe J.M."/>
            <person name="Go M."/>
            <person name="Henderson B.A."/>
            <person name="Jones I.B."/>
            <person name="McGettigan J.A."/>
            <person name="Micheletti S.J."/>
            <person name="Nasrallah M.E."/>
            <person name="Ortiz D."/>
            <person name="Piller C.R."/>
            <person name="Privatt S.R."/>
            <person name="Schneider S.L."/>
            <person name="Sharp S."/>
            <person name="Smith T.C."/>
            <person name="Stanton J.D."/>
            <person name="Ullery H.E."/>
            <person name="Wilson R.J."/>
            <person name="Serrano M.G."/>
            <person name="Buck G."/>
            <person name="Lee V."/>
            <person name="Wang Y."/>
            <person name="Carvalho R."/>
            <person name="Voegtly L."/>
            <person name="Shi R."/>
            <person name="Duckworth R."/>
            <person name="Johnson A."/>
            <person name="Loviza R."/>
            <person name="Walstead R."/>
            <person name="Shah Z."/>
            <person name="Kiflezghi M."/>
            <person name="Wade K."/>
            <person name="Ball S.L."/>
            <person name="Bradley K.W."/>
            <person name="Asai D.J."/>
            <person name="Bowman C.A."/>
            <person name="Russell D.A."/>
            <person name="Pope W.H."/>
            <person name="Jacobs-Sera D."/>
            <person name="Hendrix R.W."/>
            <person name="Hatfull G.F."/>
        </authorList>
    </citation>
    <scope>NUCLEOTIDE SEQUENCE [LARGE SCALE GENOMIC DNA]</scope>
    <source>
        <strain evidence="12 13">DSM 27710</strain>
    </source>
</reference>
<dbReference type="Proteomes" id="UP000055590">
    <property type="component" value="Chromosome"/>
</dbReference>
<dbReference type="GO" id="GO:0009425">
    <property type="term" value="C:bacterial-type flagellum basal body"/>
    <property type="evidence" value="ECO:0007669"/>
    <property type="project" value="InterPro"/>
</dbReference>
<dbReference type="PANTHER" id="PTHR35091:SF2">
    <property type="entry name" value="FLAGELLAR PROTEIN FLIL"/>
    <property type="match status" value="1"/>
</dbReference>
<dbReference type="GO" id="GO:0071978">
    <property type="term" value="P:bacterial-type flagellum-dependent swarming motility"/>
    <property type="evidence" value="ECO:0007669"/>
    <property type="project" value="TreeGrafter"/>
</dbReference>
<evidence type="ECO:0000256" key="5">
    <source>
        <dbReference type="ARBA" id="ARBA00022500"/>
    </source>
</evidence>
<evidence type="ECO:0000256" key="8">
    <source>
        <dbReference type="ARBA" id="ARBA00022989"/>
    </source>
</evidence>
<proteinExistence type="inferred from homology"/>
<evidence type="ECO:0000256" key="3">
    <source>
        <dbReference type="ARBA" id="ARBA00008281"/>
    </source>
</evidence>
<evidence type="ECO:0000256" key="11">
    <source>
        <dbReference type="SAM" id="MobiDB-lite"/>
    </source>
</evidence>
<feature type="transmembrane region" description="Helical" evidence="10">
    <location>
        <begin position="20"/>
        <end position="38"/>
    </location>
</feature>
<dbReference type="GO" id="GO:0006935">
    <property type="term" value="P:chemotaxis"/>
    <property type="evidence" value="ECO:0007669"/>
    <property type="project" value="UniProtKB-KW"/>
</dbReference>
<keyword evidence="9 10" id="KW-0472">Membrane</keyword>
<evidence type="ECO:0000256" key="2">
    <source>
        <dbReference type="ARBA" id="ARBA00004162"/>
    </source>
</evidence>
<keyword evidence="8 10" id="KW-1133">Transmembrane helix</keyword>
<gene>
    <name evidence="12" type="ORF">AKJ08_3404</name>
</gene>
<evidence type="ECO:0000256" key="4">
    <source>
        <dbReference type="ARBA" id="ARBA00022475"/>
    </source>
</evidence>
<name>A0A0K1PHM8_9BACT</name>
<feature type="region of interest" description="Disordered" evidence="11">
    <location>
        <begin position="42"/>
        <end position="68"/>
    </location>
</feature>
<keyword evidence="4 10" id="KW-1003">Cell membrane</keyword>
<dbReference type="EMBL" id="CP012332">
    <property type="protein sequence ID" value="AKU93017.1"/>
    <property type="molecule type" value="Genomic_DNA"/>
</dbReference>
<dbReference type="RefSeq" id="WP_050727098.1">
    <property type="nucleotide sequence ID" value="NZ_CP012332.1"/>
</dbReference>
<evidence type="ECO:0000256" key="9">
    <source>
        <dbReference type="ARBA" id="ARBA00023136"/>
    </source>
</evidence>
<keyword evidence="12" id="KW-0282">Flagellum</keyword>
<evidence type="ECO:0000256" key="6">
    <source>
        <dbReference type="ARBA" id="ARBA00022692"/>
    </source>
</evidence>
<evidence type="ECO:0000256" key="1">
    <source>
        <dbReference type="ARBA" id="ARBA00002254"/>
    </source>
</evidence>
<dbReference type="KEGG" id="vin:AKJ08_3404"/>
<comment type="function">
    <text evidence="1 10">Controls the rotational direction of flagella during chemotaxis.</text>
</comment>
<keyword evidence="12" id="KW-0966">Cell projection</keyword>
<dbReference type="PANTHER" id="PTHR35091">
    <property type="entry name" value="FLAGELLAR PROTEIN FLIL"/>
    <property type="match status" value="1"/>
</dbReference>
<accession>A0A0K1PHM8</accession>
<organism evidence="12 13">
    <name type="scientific">Vulgatibacter incomptus</name>
    <dbReference type="NCBI Taxonomy" id="1391653"/>
    <lineage>
        <taxon>Bacteria</taxon>
        <taxon>Pseudomonadati</taxon>
        <taxon>Myxococcota</taxon>
        <taxon>Myxococcia</taxon>
        <taxon>Myxococcales</taxon>
        <taxon>Cystobacterineae</taxon>
        <taxon>Vulgatibacteraceae</taxon>
        <taxon>Vulgatibacter</taxon>
    </lineage>
</organism>
<dbReference type="Pfam" id="PF03748">
    <property type="entry name" value="FliL"/>
    <property type="match status" value="1"/>
</dbReference>
<evidence type="ECO:0000256" key="10">
    <source>
        <dbReference type="RuleBase" id="RU364125"/>
    </source>
</evidence>
<comment type="similarity">
    <text evidence="3 10">Belongs to the FliL family.</text>
</comment>
<evidence type="ECO:0000256" key="7">
    <source>
        <dbReference type="ARBA" id="ARBA00022779"/>
    </source>
</evidence>
<dbReference type="OrthoDB" id="9799777at2"/>
<comment type="subcellular location">
    <subcellularLocation>
        <location evidence="2">Cell membrane</location>
        <topology evidence="2">Single-pass membrane protein</topology>
    </subcellularLocation>
</comment>
<keyword evidence="12" id="KW-0969">Cilium</keyword>
<keyword evidence="6 10" id="KW-0812">Transmembrane</keyword>
<keyword evidence="5 10" id="KW-0145">Chemotaxis</keyword>
<sequence length="165" mass="18066">MAAESNEPKRNEGSGKLVPALLALNSLLVAGVLAMLLLRPSGSAPEAKPEPPPEAAAEGQPAPGTPGPIVRLPDFVIHLRNPEVDRYLRLTVEIELGKETDRELVTTNMPRIRDSFIGYLSDRTLEELRGTEGMNTLRRSLLQLLGEVMPKSSVRAIFLTEFMVQ</sequence>
<evidence type="ECO:0000313" key="13">
    <source>
        <dbReference type="Proteomes" id="UP000055590"/>
    </source>
</evidence>
<dbReference type="GO" id="GO:0005886">
    <property type="term" value="C:plasma membrane"/>
    <property type="evidence" value="ECO:0007669"/>
    <property type="project" value="UniProtKB-SubCell"/>
</dbReference>
<dbReference type="InterPro" id="IPR005503">
    <property type="entry name" value="FliL"/>
</dbReference>